<keyword evidence="2" id="KW-0472">Membrane</keyword>
<feature type="transmembrane region" description="Helical" evidence="2">
    <location>
        <begin position="404"/>
        <end position="420"/>
    </location>
</feature>
<feature type="transmembrane region" description="Helical" evidence="2">
    <location>
        <begin position="337"/>
        <end position="361"/>
    </location>
</feature>
<feature type="transmembrane region" description="Helical" evidence="2">
    <location>
        <begin position="566"/>
        <end position="584"/>
    </location>
</feature>
<reference evidence="3" key="1">
    <citation type="submission" date="2021-06" db="EMBL/GenBank/DDBJ databases">
        <title>Vibrio nov. sp., novel gut bacterium isolated from Yellow Sea oyster.</title>
        <authorList>
            <person name="Muhammad N."/>
            <person name="Nguyen T.H."/>
            <person name="Lee Y.-J."/>
            <person name="Ko J."/>
            <person name="Kim S.-G."/>
        </authorList>
    </citation>
    <scope>NUCLEOTIDE SEQUENCE</scope>
    <source>
        <strain evidence="3">OG9-811</strain>
    </source>
</reference>
<dbReference type="InterPro" id="IPR014600">
    <property type="entry name" value="UCP035905_mem"/>
</dbReference>
<feature type="transmembrane region" description="Helical" evidence="2">
    <location>
        <begin position="591"/>
        <end position="609"/>
    </location>
</feature>
<proteinExistence type="predicted"/>
<feature type="transmembrane region" description="Helical" evidence="2">
    <location>
        <begin position="181"/>
        <end position="199"/>
    </location>
</feature>
<dbReference type="PANTHER" id="PTHR38434">
    <property type="entry name" value="BLL2549 PROTEIN"/>
    <property type="match status" value="1"/>
</dbReference>
<feature type="transmembrane region" description="Helical" evidence="2">
    <location>
        <begin position="261"/>
        <end position="281"/>
    </location>
</feature>
<feature type="transmembrane region" description="Helical" evidence="2">
    <location>
        <begin position="650"/>
        <end position="671"/>
    </location>
</feature>
<feature type="transmembrane region" description="Helical" evidence="2">
    <location>
        <begin position="621"/>
        <end position="638"/>
    </location>
</feature>
<organism evidence="3 4">
    <name type="scientific">Vibrio ostreae</name>
    <dbReference type="NCBI Taxonomy" id="2841925"/>
    <lineage>
        <taxon>Bacteria</taxon>
        <taxon>Pseudomonadati</taxon>
        <taxon>Pseudomonadota</taxon>
        <taxon>Gammaproteobacteria</taxon>
        <taxon>Vibrionales</taxon>
        <taxon>Vibrionaceae</taxon>
        <taxon>Vibrio</taxon>
    </lineage>
</organism>
<keyword evidence="2" id="KW-1133">Transmembrane helix</keyword>
<feature type="transmembrane region" description="Helical" evidence="2">
    <location>
        <begin position="751"/>
        <end position="769"/>
    </location>
</feature>
<keyword evidence="1" id="KW-0175">Coiled coil</keyword>
<feature type="transmembrane region" description="Helical" evidence="2">
    <location>
        <begin position="6"/>
        <end position="25"/>
    </location>
</feature>
<evidence type="ECO:0000256" key="1">
    <source>
        <dbReference type="SAM" id="Coils"/>
    </source>
</evidence>
<name>A0A975U7X3_9VIBR</name>
<dbReference type="RefSeq" id="WP_136486859.1">
    <property type="nucleotide sequence ID" value="NZ_CP076642.1"/>
</dbReference>
<feature type="transmembrane region" description="Helical" evidence="2">
    <location>
        <begin position="781"/>
        <end position="798"/>
    </location>
</feature>
<dbReference type="PIRSF" id="PIRSF035905">
    <property type="entry name" value="UCP035905_mp"/>
    <property type="match status" value="1"/>
</dbReference>
<evidence type="ECO:0000313" key="4">
    <source>
        <dbReference type="Proteomes" id="UP000694232"/>
    </source>
</evidence>
<evidence type="ECO:0000313" key="3">
    <source>
        <dbReference type="EMBL" id="QXO16047.1"/>
    </source>
</evidence>
<feature type="transmembrane region" description="Helical" evidence="2">
    <location>
        <begin position="234"/>
        <end position="254"/>
    </location>
</feature>
<feature type="transmembrane region" description="Helical" evidence="2">
    <location>
        <begin position="427"/>
        <end position="444"/>
    </location>
</feature>
<feature type="transmembrane region" description="Helical" evidence="2">
    <location>
        <begin position="312"/>
        <end position="331"/>
    </location>
</feature>
<feature type="transmembrane region" description="Helical" evidence="2">
    <location>
        <begin position="714"/>
        <end position="731"/>
    </location>
</feature>
<feature type="transmembrane region" description="Helical" evidence="2">
    <location>
        <begin position="211"/>
        <end position="228"/>
    </location>
</feature>
<feature type="transmembrane region" description="Helical" evidence="2">
    <location>
        <begin position="818"/>
        <end position="836"/>
    </location>
</feature>
<feature type="transmembrane region" description="Helical" evidence="2">
    <location>
        <begin position="485"/>
        <end position="506"/>
    </location>
</feature>
<sequence>MIYLIMLVAMFALIGFIAYGAMLGIRSQRQFAELQRRIDQLERQLQSQSDSESYAASFAEQPSNPQPVSVQRSVSAQRYISAQELASQAQQPKDSGQQTEAHAAAWPQGYQVKLAAKISPNTNAAANAWWSRIRQVIANFPTGDQSTNALFWLGGIVLTFGGLFLAKYTLEAGLLSPLTRVLLGFMVGIGFIAAAEYLTRKKQALEIHSDYLCAALVSAGVITCYAMTLVASHYYLLISSGTAFVMLAIIALTATAMTLRYGPIVAVIGILGAYSVPFPFWSFNDSLLTIAGYIVLVSASAIVVANRVRRPWLWWLSFCAHFSWLLGLIVLSAVSDAWIIVLFALISIYLYVLSDVLGWRLQQGRQRPLSLRVLFMPRKEQAGLLASLLPVWLFYVVHGYQPSLIVVTVLLLALLCSGPLRHSAFDTWPLLGWLLSIATWWLLLPQTNYTDLDFMFSGAHLYSQAIALALFSYALWMQHWLPKRLAFSLLLVIGPTSLLALSYIFSPPQANLGMYSLWAVELLVLALIAERITAQQPRGWVKLSGILLANLNISLILTMLLESSTLTLALSLQLIGLGYWCQRLTLTPPQWLVKVLLAVLLIRLTLFPWLDEYQNDQVLGVHWTLIVYPLILIILAYARRYYQDSQLRQVIAGAMLHVVALLVTTESSYQLVGHYPDFSAPSFKEAILLAMNWLIMATVYAYRSQYSRTLRPVYLGFAALLTAGSALYHIALLTTFNPWFSALTIGNAPLWNWMLPLWLIPALLLLAAARLNLLTSQIKPALYGISALWLLLFINGTIRHAFHQDMIWLGLPTEQLEMYTYSLVWLLISVLTLIAARRMTQPALTQTGFIVLAAVVCKAFLIDMSQLTGLYRALSFLGLGLSLLGVGWLFQRMKTENNDVGR</sequence>
<feature type="transmembrane region" description="Helical" evidence="2">
    <location>
        <begin position="843"/>
        <end position="861"/>
    </location>
</feature>
<dbReference type="InterPro" id="IPR019286">
    <property type="entry name" value="DUF2339_TM"/>
</dbReference>
<protein>
    <submittedName>
        <fullName evidence="3">DUF2339 domain-containing protein</fullName>
    </submittedName>
</protein>
<gene>
    <name evidence="3" type="ORF">KNV97_00485</name>
</gene>
<evidence type="ECO:0000256" key="2">
    <source>
        <dbReference type="SAM" id="Phobius"/>
    </source>
</evidence>
<dbReference type="PANTHER" id="PTHR38434:SF1">
    <property type="entry name" value="BLL2549 PROTEIN"/>
    <property type="match status" value="1"/>
</dbReference>
<accession>A0A975U7X3</accession>
<feature type="transmembrane region" description="Helical" evidence="2">
    <location>
        <begin position="149"/>
        <end position="169"/>
    </location>
</feature>
<dbReference type="EMBL" id="CP076642">
    <property type="protein sequence ID" value="QXO16047.1"/>
    <property type="molecule type" value="Genomic_DNA"/>
</dbReference>
<dbReference type="KEGG" id="vos:KNV97_00485"/>
<dbReference type="Pfam" id="PF10101">
    <property type="entry name" value="DUF2339"/>
    <property type="match status" value="1"/>
</dbReference>
<feature type="coiled-coil region" evidence="1">
    <location>
        <begin position="24"/>
        <end position="51"/>
    </location>
</feature>
<keyword evidence="2" id="KW-0812">Transmembrane</keyword>
<dbReference type="Proteomes" id="UP000694232">
    <property type="component" value="Chromosome 2"/>
</dbReference>
<feature type="transmembrane region" description="Helical" evidence="2">
    <location>
        <begin position="873"/>
        <end position="890"/>
    </location>
</feature>
<dbReference type="AlphaFoldDB" id="A0A975U7X3"/>
<feature type="transmembrane region" description="Helical" evidence="2">
    <location>
        <begin position="382"/>
        <end position="398"/>
    </location>
</feature>
<feature type="transmembrane region" description="Helical" evidence="2">
    <location>
        <begin position="456"/>
        <end position="476"/>
    </location>
</feature>
<keyword evidence="4" id="KW-1185">Reference proteome</keyword>
<feature type="transmembrane region" description="Helical" evidence="2">
    <location>
        <begin position="683"/>
        <end position="702"/>
    </location>
</feature>
<feature type="transmembrane region" description="Helical" evidence="2">
    <location>
        <begin position="287"/>
        <end position="305"/>
    </location>
</feature>